<dbReference type="SUPFAM" id="SSF53187">
    <property type="entry name" value="Zn-dependent exopeptidases"/>
    <property type="match status" value="1"/>
</dbReference>
<dbReference type="GO" id="GO:0009253">
    <property type="term" value="P:peptidoglycan catabolic process"/>
    <property type="evidence" value="ECO:0007669"/>
    <property type="project" value="InterPro"/>
</dbReference>
<evidence type="ECO:0000256" key="2">
    <source>
        <dbReference type="ARBA" id="ARBA00011901"/>
    </source>
</evidence>
<evidence type="ECO:0000256" key="3">
    <source>
        <dbReference type="ARBA" id="ARBA00022801"/>
    </source>
</evidence>
<dbReference type="GO" id="GO:0030288">
    <property type="term" value="C:outer membrane-bounded periplasmic space"/>
    <property type="evidence" value="ECO:0007669"/>
    <property type="project" value="TreeGrafter"/>
</dbReference>
<gene>
    <name evidence="6" type="ORF">FDK22_01485</name>
</gene>
<dbReference type="GO" id="GO:0008745">
    <property type="term" value="F:N-acetylmuramoyl-L-alanine amidase activity"/>
    <property type="evidence" value="ECO:0007669"/>
    <property type="project" value="UniProtKB-EC"/>
</dbReference>
<evidence type="ECO:0000256" key="4">
    <source>
        <dbReference type="SAM" id="Coils"/>
    </source>
</evidence>
<dbReference type="EMBL" id="VANU01000001">
    <property type="protein sequence ID" value="TLP40713.1"/>
    <property type="molecule type" value="Genomic_DNA"/>
</dbReference>
<keyword evidence="4" id="KW-0175">Coiled coil</keyword>
<comment type="catalytic activity">
    <reaction evidence="1">
        <text>Hydrolyzes the link between N-acetylmuramoyl residues and L-amino acid residues in certain cell-wall glycopeptides.</text>
        <dbReference type="EC" id="3.5.1.28"/>
    </reaction>
</comment>
<organism evidence="6 7">
    <name type="scientific">Arcobacter arenosus</name>
    <dbReference type="NCBI Taxonomy" id="2576037"/>
    <lineage>
        <taxon>Bacteria</taxon>
        <taxon>Pseudomonadati</taxon>
        <taxon>Campylobacterota</taxon>
        <taxon>Epsilonproteobacteria</taxon>
        <taxon>Campylobacterales</taxon>
        <taxon>Arcobacteraceae</taxon>
        <taxon>Arcobacter</taxon>
    </lineage>
</organism>
<keyword evidence="3" id="KW-0378">Hydrolase</keyword>
<dbReference type="Gene3D" id="3.40.630.40">
    <property type="entry name" value="Zn-dependent exopeptidases"/>
    <property type="match status" value="1"/>
</dbReference>
<feature type="domain" description="MurNAc-LAA" evidence="5">
    <location>
        <begin position="307"/>
        <end position="462"/>
    </location>
</feature>
<proteinExistence type="predicted"/>
<reference evidence="6 7" key="1">
    <citation type="submission" date="2019-05" db="EMBL/GenBank/DDBJ databases">
        <title>Arcobacter sp. nov., isolated from sea sediment.</title>
        <authorList>
            <person name="Kim W."/>
        </authorList>
    </citation>
    <scope>NUCLEOTIDE SEQUENCE [LARGE SCALE GENOMIC DNA]</scope>
    <source>
        <strain evidence="6 7">CAU 1517</strain>
    </source>
</reference>
<comment type="caution">
    <text evidence="6">The sequence shown here is derived from an EMBL/GenBank/DDBJ whole genome shotgun (WGS) entry which is preliminary data.</text>
</comment>
<dbReference type="FunFam" id="3.40.630.40:FF:000005">
    <property type="entry name" value="N-acetylmuramoyl-L-alanine amidase (AmiA)"/>
    <property type="match status" value="1"/>
</dbReference>
<evidence type="ECO:0000313" key="7">
    <source>
        <dbReference type="Proteomes" id="UP000308901"/>
    </source>
</evidence>
<dbReference type="Pfam" id="PF01520">
    <property type="entry name" value="Amidase_3"/>
    <property type="match status" value="1"/>
</dbReference>
<dbReference type="InterPro" id="IPR002508">
    <property type="entry name" value="MurNAc-LAA_cat"/>
</dbReference>
<sequence length="469" mass="53367">MLLLFLITTIIYASDNLREEYNSARIAYLKAVLNNNQDKEIQSLQTLINTGKKLNLNVNKYEKELKKYNGSLVKSIRIEPIKIENSKKIEPIKIEPIKVDKKIKPIKNVKISKHNVNNSIYSIKSVVDENNQIIITFNTNVTKDYVKFYEKKIKNGTQDIYELKGNFKDAFPTKLKIDGVKQIVIKQEDKNTLKILFEDRKNLKTVYHVNKDTIKITVLGLDKSSTKKPIAKIAKEKKIYLPGKGKIVVLDAGHGGKDSGAVGGKNKYEKVVVFKITKYLESYLKQRGYKVYLTRNSDRFIKVNNRTILANKKKADIFISIHANAVPKSKAREMEGVETFFLSPARSERAKRVAALENKSDVRNMSGSTKQAFLESLNRPRITASHKLSIDIQRNMLYSARKIYKDVVDSGVREGPFWVLVGAQMPSVLIEVGYITHPKEGKRLFYSKYQKGLALGIANGIDAYFAKNP</sequence>
<dbReference type="SMART" id="SM00646">
    <property type="entry name" value="Ami_3"/>
    <property type="match status" value="1"/>
</dbReference>
<dbReference type="EC" id="3.5.1.28" evidence="2"/>
<accession>A0A5R8Y4X2</accession>
<dbReference type="PANTHER" id="PTHR30404">
    <property type="entry name" value="N-ACETYLMURAMOYL-L-ALANINE AMIDASE"/>
    <property type="match status" value="1"/>
</dbReference>
<name>A0A5R8Y4X2_9BACT</name>
<dbReference type="OrthoDB" id="9806267at2"/>
<protein>
    <recommendedName>
        <fullName evidence="2">N-acetylmuramoyl-L-alanine amidase</fullName>
        <ecNumber evidence="2">3.5.1.28</ecNumber>
    </recommendedName>
</protein>
<evidence type="ECO:0000256" key="1">
    <source>
        <dbReference type="ARBA" id="ARBA00001561"/>
    </source>
</evidence>
<evidence type="ECO:0000259" key="5">
    <source>
        <dbReference type="SMART" id="SM00646"/>
    </source>
</evidence>
<dbReference type="InterPro" id="IPR050695">
    <property type="entry name" value="N-acetylmuramoyl_amidase_3"/>
</dbReference>
<dbReference type="Proteomes" id="UP000308901">
    <property type="component" value="Unassembled WGS sequence"/>
</dbReference>
<dbReference type="CDD" id="cd02696">
    <property type="entry name" value="MurNAc-LAA"/>
    <property type="match status" value="1"/>
</dbReference>
<evidence type="ECO:0000313" key="6">
    <source>
        <dbReference type="EMBL" id="TLP40713.1"/>
    </source>
</evidence>
<feature type="coiled-coil region" evidence="4">
    <location>
        <begin position="44"/>
        <end position="71"/>
    </location>
</feature>
<keyword evidence="7" id="KW-1185">Reference proteome</keyword>
<dbReference type="PANTHER" id="PTHR30404:SF0">
    <property type="entry name" value="N-ACETYLMURAMOYL-L-ALANINE AMIDASE AMIC"/>
    <property type="match status" value="1"/>
</dbReference>
<dbReference type="AlphaFoldDB" id="A0A5R8Y4X2"/>